<evidence type="ECO:0000313" key="1">
    <source>
        <dbReference type="EMBL" id="EAR98141.1"/>
    </source>
</evidence>
<accession>I7MEY6</accession>
<dbReference type="KEGG" id="tet:TTHERM_00343400"/>
<sequence>MLKRFFKSRNLKVAIIALCVVGTVYYATSSGEPDFPVIDMFQNSISANTTYSDVISSERKMKICGGIFHTDDSKFQHQCQLFWTTQDIVAKKDANDSLTVYIAYKSFEYASQINPKSIHRKKPQILDFKSQDQNLIFRAKVTANGELLKLECPADKIPNDLLVKMTEKLIDQYFPNLNATLYDDEDYDFNLLGASKSKAPKRTERTSLGKVKPKFTFKRNKDGSTELKKSYTHDDIVNKDNVLKKPNLKYHSKFTVKDGKVRQNNEALSFSLNRAQQNMTLASSNGQDNNQELIGSVNVDIESNLTLTNVTKNVTFIRLVDFYEQNIYYRQLNTTIDEPLNIVPQPQKTVLQDGSDLIFQRDYQFFQQSILNNNFYLSASIHTSLRETNINADIFLNNKSLFSIYSQKVEHKFLACDPIQLQQDYSTQEFKIFSYTYPLYGGIVKIPVNISVNLKYGWAFTEQKREDYSDCQLQFKPYVQPNILGTASVNFLNMGEAGIRAHGILVDTVATFEADVNNDLDVQLGVDILIQPYSYDISMYYSVVECPSSSGLVSLVKIIASNVGFQSDCKLDGANQTIIPLKSDKSDNPIQKNIFSTNFNVKQIAQNALNNIGGGGNSDAGSGDSEQVVFYQ</sequence>
<reference evidence="2" key="1">
    <citation type="journal article" date="2006" name="PLoS Biol.">
        <title>Macronuclear genome sequence of the ciliate Tetrahymena thermophila, a model eukaryote.</title>
        <authorList>
            <person name="Eisen J.A."/>
            <person name="Coyne R.S."/>
            <person name="Wu M."/>
            <person name="Wu D."/>
            <person name="Thiagarajan M."/>
            <person name="Wortman J.R."/>
            <person name="Badger J.H."/>
            <person name="Ren Q."/>
            <person name="Amedeo P."/>
            <person name="Jones K.M."/>
            <person name="Tallon L.J."/>
            <person name="Delcher A.L."/>
            <person name="Salzberg S.L."/>
            <person name="Silva J.C."/>
            <person name="Haas B.J."/>
            <person name="Majoros W.H."/>
            <person name="Farzad M."/>
            <person name="Carlton J.M."/>
            <person name="Smith R.K. Jr."/>
            <person name="Garg J."/>
            <person name="Pearlman R.E."/>
            <person name="Karrer K.M."/>
            <person name="Sun L."/>
            <person name="Manning G."/>
            <person name="Elde N.C."/>
            <person name="Turkewitz A.P."/>
            <person name="Asai D.J."/>
            <person name="Wilkes D.E."/>
            <person name="Wang Y."/>
            <person name="Cai H."/>
            <person name="Collins K."/>
            <person name="Stewart B.A."/>
            <person name="Lee S.R."/>
            <person name="Wilamowska K."/>
            <person name="Weinberg Z."/>
            <person name="Ruzzo W.L."/>
            <person name="Wloga D."/>
            <person name="Gaertig J."/>
            <person name="Frankel J."/>
            <person name="Tsao C.-C."/>
            <person name="Gorovsky M.A."/>
            <person name="Keeling P.J."/>
            <person name="Waller R.F."/>
            <person name="Patron N.J."/>
            <person name="Cherry J.M."/>
            <person name="Stover N.A."/>
            <person name="Krieger C.J."/>
            <person name="del Toro C."/>
            <person name="Ryder H.F."/>
            <person name="Williamson S.C."/>
            <person name="Barbeau R.A."/>
            <person name="Hamilton E.P."/>
            <person name="Orias E."/>
        </authorList>
    </citation>
    <scope>NUCLEOTIDE SEQUENCE [LARGE SCALE GENOMIC DNA]</scope>
    <source>
        <strain evidence="2">SB210</strain>
    </source>
</reference>
<dbReference type="RefSeq" id="XP_001018386.1">
    <property type="nucleotide sequence ID" value="XM_001018386.1"/>
</dbReference>
<keyword evidence="1" id="KW-0472">Membrane</keyword>
<dbReference type="InParanoid" id="I7MEY6"/>
<protein>
    <submittedName>
        <fullName evidence="1">Transmembrane protein, putative</fullName>
    </submittedName>
</protein>
<dbReference type="Proteomes" id="UP000009168">
    <property type="component" value="Unassembled WGS sequence"/>
</dbReference>
<evidence type="ECO:0000313" key="2">
    <source>
        <dbReference type="Proteomes" id="UP000009168"/>
    </source>
</evidence>
<organism evidence="1 2">
    <name type="scientific">Tetrahymena thermophila (strain SB210)</name>
    <dbReference type="NCBI Taxonomy" id="312017"/>
    <lineage>
        <taxon>Eukaryota</taxon>
        <taxon>Sar</taxon>
        <taxon>Alveolata</taxon>
        <taxon>Ciliophora</taxon>
        <taxon>Intramacronucleata</taxon>
        <taxon>Oligohymenophorea</taxon>
        <taxon>Hymenostomatida</taxon>
        <taxon>Tetrahymenina</taxon>
        <taxon>Tetrahymenidae</taxon>
        <taxon>Tetrahymena</taxon>
    </lineage>
</organism>
<name>I7MEY6_TETTS</name>
<proteinExistence type="predicted"/>
<dbReference type="AlphaFoldDB" id="I7MEY6"/>
<keyword evidence="1" id="KW-0812">Transmembrane</keyword>
<dbReference type="HOGENOM" id="CLU_436494_0_0_1"/>
<dbReference type="EMBL" id="GG662654">
    <property type="protein sequence ID" value="EAR98141.1"/>
    <property type="molecule type" value="Genomic_DNA"/>
</dbReference>
<dbReference type="GeneID" id="7839047"/>
<keyword evidence="2" id="KW-1185">Reference proteome</keyword>
<gene>
    <name evidence="1" type="ORF">TTHERM_00343400</name>
</gene>